<dbReference type="RefSeq" id="WP_068189532.1">
    <property type="nucleotide sequence ID" value="NZ_CP013909.1"/>
</dbReference>
<dbReference type="EMBL" id="CP013909">
    <property type="protein sequence ID" value="ALW84076.1"/>
    <property type="molecule type" value="Genomic_DNA"/>
</dbReference>
<feature type="domain" description="N-acetyltransferase" evidence="1">
    <location>
        <begin position="8"/>
        <end position="149"/>
    </location>
</feature>
<dbReference type="InterPro" id="IPR016181">
    <property type="entry name" value="Acyl_CoA_acyltransferase"/>
</dbReference>
<accession>A0A0U4A742</accession>
<dbReference type="Proteomes" id="UP000059542">
    <property type="component" value="Chromosome"/>
</dbReference>
<evidence type="ECO:0000259" key="1">
    <source>
        <dbReference type="PROSITE" id="PS51186"/>
    </source>
</evidence>
<reference evidence="2 3" key="1">
    <citation type="submission" date="2015-12" db="EMBL/GenBank/DDBJ databases">
        <authorList>
            <person name="Shamseldin A."/>
            <person name="Moawad H."/>
            <person name="Abd El-Rahim W.M."/>
            <person name="Sadowsky M.J."/>
        </authorList>
    </citation>
    <scope>NUCLEOTIDE SEQUENCE [LARGE SCALE GENOMIC DNA]</scope>
    <source>
        <strain evidence="2 3">DG5B</strain>
    </source>
</reference>
<sequence length="149" mass="17170">MTLSWTIKPYDELTLTELYELLRLRVEVFVVEQNCPFQDLDRQDDQAYHLLGYTEDNELAAYARLFDAGLSYEEVAIGRVAVSPAHRRHGLGQELMRQAIAYCEVLYGPQPIKIGAQQYLERFYQAFGFVQHGEGYLEDGIPHIPMVRA</sequence>
<dbReference type="KEGG" id="hyg:AUC43_02555"/>
<dbReference type="OrthoDB" id="9796171at2"/>
<dbReference type="STRING" id="1411621.AUC43_02555"/>
<keyword evidence="2" id="KW-0808">Transferase</keyword>
<dbReference type="Gene3D" id="3.40.630.30">
    <property type="match status" value="1"/>
</dbReference>
<proteinExistence type="predicted"/>
<keyword evidence="3" id="KW-1185">Reference proteome</keyword>
<dbReference type="CDD" id="cd04301">
    <property type="entry name" value="NAT_SF"/>
    <property type="match status" value="1"/>
</dbReference>
<evidence type="ECO:0000313" key="3">
    <source>
        <dbReference type="Proteomes" id="UP000059542"/>
    </source>
</evidence>
<evidence type="ECO:0000313" key="2">
    <source>
        <dbReference type="EMBL" id="ALW84076.1"/>
    </source>
</evidence>
<dbReference type="PROSITE" id="PS51186">
    <property type="entry name" value="GNAT"/>
    <property type="match status" value="1"/>
</dbReference>
<dbReference type="SUPFAM" id="SSF55729">
    <property type="entry name" value="Acyl-CoA N-acyltransferases (Nat)"/>
    <property type="match status" value="1"/>
</dbReference>
<dbReference type="AlphaFoldDB" id="A0A0U4A742"/>
<dbReference type="GO" id="GO:0016747">
    <property type="term" value="F:acyltransferase activity, transferring groups other than amino-acyl groups"/>
    <property type="evidence" value="ECO:0007669"/>
    <property type="project" value="InterPro"/>
</dbReference>
<dbReference type="InterPro" id="IPR000182">
    <property type="entry name" value="GNAT_dom"/>
</dbReference>
<gene>
    <name evidence="2" type="ORF">AUC43_02555</name>
</gene>
<dbReference type="Pfam" id="PF13673">
    <property type="entry name" value="Acetyltransf_10"/>
    <property type="match status" value="1"/>
</dbReference>
<organism evidence="2 3">
    <name type="scientific">Hymenobacter sedentarius</name>
    <dbReference type="NCBI Taxonomy" id="1411621"/>
    <lineage>
        <taxon>Bacteria</taxon>
        <taxon>Pseudomonadati</taxon>
        <taxon>Bacteroidota</taxon>
        <taxon>Cytophagia</taxon>
        <taxon>Cytophagales</taxon>
        <taxon>Hymenobacteraceae</taxon>
        <taxon>Hymenobacter</taxon>
    </lineage>
</organism>
<protein>
    <submittedName>
        <fullName evidence="2">GNAT family acetyltransferase</fullName>
    </submittedName>
</protein>
<name>A0A0U4A742_9BACT</name>